<organism evidence="6">
    <name type="scientific">Xanthomonas hortorum pv. pelargonii</name>
    <dbReference type="NCBI Taxonomy" id="453602"/>
    <lineage>
        <taxon>Bacteria</taxon>
        <taxon>Pseudomonadati</taxon>
        <taxon>Pseudomonadota</taxon>
        <taxon>Gammaproteobacteria</taxon>
        <taxon>Lysobacterales</taxon>
        <taxon>Lysobacteraceae</taxon>
        <taxon>Xanthomonas</taxon>
    </lineage>
</organism>
<gene>
    <name evidence="6" type="ORF">CFBP2533_41770</name>
    <name evidence="7" type="ORF">E1J24_04140</name>
</gene>
<dbReference type="EMBL" id="SMDX01000003">
    <property type="protein sequence ID" value="NMI21088.1"/>
    <property type="molecule type" value="Genomic_DNA"/>
</dbReference>
<feature type="domain" description="EF-hand" evidence="5">
    <location>
        <begin position="99"/>
        <end position="134"/>
    </location>
</feature>
<dbReference type="InterPro" id="IPR002048">
    <property type="entry name" value="EF_hand_dom"/>
</dbReference>
<feature type="compositionally biased region" description="Pro residues" evidence="3">
    <location>
        <begin position="286"/>
        <end position="296"/>
    </location>
</feature>
<feature type="region of interest" description="Disordered" evidence="3">
    <location>
        <begin position="279"/>
        <end position="307"/>
    </location>
</feature>
<evidence type="ECO:0000256" key="1">
    <source>
        <dbReference type="ARBA" id="ARBA00022723"/>
    </source>
</evidence>
<dbReference type="Gene3D" id="1.10.238.10">
    <property type="entry name" value="EF-hand"/>
    <property type="match status" value="3"/>
</dbReference>
<reference evidence="7" key="3">
    <citation type="journal article" date="2020" name="Syst. Appl. Microbiol.">
        <title>Clarifying the taxonomy of the causal agent of bacterial leaf spot of lettuce through a polyphasic approach reveals that Xanthomonas cynarae Trebaol et al. 2000 emend. Timilsina et al. 2019 is a later heterotypic synonym of Xanthomonas hortorum Vauterin et al. 1995.</title>
        <authorList>
            <person name="Moriniere L."/>
            <person name="Burlet A."/>
            <person name="Rosenthal E.R."/>
            <person name="Nesme X."/>
            <person name="Portier P."/>
            <person name="Bull C.T."/>
            <person name="Lavire C."/>
            <person name="Fischer-Le Saux M."/>
            <person name="Bertolla F."/>
        </authorList>
    </citation>
    <scope>NUCLEOTIDE SEQUENCE</scope>
    <source>
        <strain evidence="7">CFBP2533</strain>
    </source>
</reference>
<evidence type="ECO:0000256" key="4">
    <source>
        <dbReference type="SAM" id="SignalP"/>
    </source>
</evidence>
<dbReference type="PANTHER" id="PTHR10827">
    <property type="entry name" value="RETICULOCALBIN"/>
    <property type="match status" value="1"/>
</dbReference>
<feature type="region of interest" description="Disordered" evidence="3">
    <location>
        <begin position="144"/>
        <end position="166"/>
    </location>
</feature>
<evidence type="ECO:0000259" key="5">
    <source>
        <dbReference type="PROSITE" id="PS50222"/>
    </source>
</evidence>
<dbReference type="PROSITE" id="PS00018">
    <property type="entry name" value="EF_HAND_1"/>
    <property type="match status" value="5"/>
</dbReference>
<evidence type="ECO:0000313" key="8">
    <source>
        <dbReference type="Proteomes" id="UP000548771"/>
    </source>
</evidence>
<evidence type="ECO:0000256" key="2">
    <source>
        <dbReference type="ARBA" id="ARBA00022737"/>
    </source>
</evidence>
<reference evidence="8" key="2">
    <citation type="journal article" date="2020" name="Syst. Appl. Microbiol.">
        <title>Clarifying the taxonomy of the causal agent of bacterial leaf spot of lettuce through a polyphasic approach reveals that Xanthomonas cynarae Trebaol et al. 2000 emend. Timilsina et al. 2019 is a later heterotypic synonym of Xanthomonas hortorum Vauterin et al. 1995.</title>
        <authorList>
            <person name="Moriniere L."/>
            <person name="Burlet A."/>
            <person name="Rosenthal E.R."/>
            <person name="Nesme X."/>
            <person name="Portier P."/>
            <person name="Bull C.T."/>
            <person name="Lavire C."/>
            <person name="Fischer-Le Saux M."/>
            <person name="Bertolla F."/>
        </authorList>
    </citation>
    <scope>NUCLEOTIDE SEQUENCE [LARGE SCALE GENOMIC DNA]</scope>
    <source>
        <strain evidence="8">CFBP2533</strain>
    </source>
</reference>
<keyword evidence="1" id="KW-0479">Metal-binding</keyword>
<evidence type="ECO:0000313" key="6">
    <source>
        <dbReference type="EMBL" id="CAD0357310.1"/>
    </source>
</evidence>
<dbReference type="EMBL" id="LR828261">
    <property type="protein sequence ID" value="CAD0357310.1"/>
    <property type="molecule type" value="Genomic_DNA"/>
</dbReference>
<dbReference type="AlphaFoldDB" id="A0A6V7F1G4"/>
<dbReference type="InterPro" id="IPR011992">
    <property type="entry name" value="EF-hand-dom_pair"/>
</dbReference>
<evidence type="ECO:0000313" key="7">
    <source>
        <dbReference type="EMBL" id="NMI21088.1"/>
    </source>
</evidence>
<proteinExistence type="predicted"/>
<dbReference type="Pfam" id="PF13202">
    <property type="entry name" value="EF-hand_5"/>
    <property type="match status" value="3"/>
</dbReference>
<keyword evidence="4" id="KW-0732">Signal</keyword>
<dbReference type="SMART" id="SM00054">
    <property type="entry name" value="EFh"/>
    <property type="match status" value="5"/>
</dbReference>
<dbReference type="GO" id="GO:0017156">
    <property type="term" value="P:calcium-ion regulated exocytosis"/>
    <property type="evidence" value="ECO:0007669"/>
    <property type="project" value="TreeGrafter"/>
</dbReference>
<accession>A0A6V7F1G4</accession>
<name>A0A6V7F1G4_9XANT</name>
<feature type="compositionally biased region" description="Low complexity" evidence="3">
    <location>
        <begin position="297"/>
        <end position="307"/>
    </location>
</feature>
<dbReference type="PANTHER" id="PTHR10827:SF98">
    <property type="entry name" value="45 KDA CALCIUM-BINDING PROTEIN"/>
    <property type="match status" value="1"/>
</dbReference>
<dbReference type="SUPFAM" id="SSF47473">
    <property type="entry name" value="EF-hand"/>
    <property type="match status" value="2"/>
</dbReference>
<dbReference type="EMBL" id="LR828261">
    <property type="protein sequence ID" value="CAD0357304.1"/>
    <property type="molecule type" value="Genomic_DNA"/>
</dbReference>
<dbReference type="PROSITE" id="PS50222">
    <property type="entry name" value="EF_HAND_2"/>
    <property type="match status" value="1"/>
</dbReference>
<keyword evidence="2" id="KW-0677">Repeat</keyword>
<reference evidence="7" key="1">
    <citation type="submission" date="2019-03" db="EMBL/GenBank/DDBJ databases">
        <authorList>
            <person name="Moriniere L."/>
            <person name="Burlet A."/>
            <person name="Rosenthal E."/>
            <person name="Portier P."/>
            <person name="Lavire C."/>
            <person name="Nesme X."/>
            <person name="Bull C.T."/>
            <person name="Le Saux M."/>
            <person name="Bertolla F."/>
        </authorList>
    </citation>
    <scope>NUCLEOTIDE SEQUENCE</scope>
    <source>
        <strain evidence="7">CFBP2533</strain>
    </source>
</reference>
<dbReference type="GO" id="GO:0005509">
    <property type="term" value="F:calcium ion binding"/>
    <property type="evidence" value="ECO:0007669"/>
    <property type="project" value="InterPro"/>
</dbReference>
<dbReference type="Proteomes" id="UP000548771">
    <property type="component" value="Unassembled WGS sequence"/>
</dbReference>
<evidence type="ECO:0000256" key="3">
    <source>
        <dbReference type="SAM" id="MobiDB-lite"/>
    </source>
</evidence>
<reference evidence="6" key="4">
    <citation type="submission" date="2020-07" db="EMBL/GenBank/DDBJ databases">
        <authorList>
            <person name="Pothier F. J."/>
        </authorList>
    </citation>
    <scope>NUCLEOTIDE SEQUENCE</scope>
    <source>
        <strain evidence="6">CFBP 2533</strain>
    </source>
</reference>
<dbReference type="InterPro" id="IPR018247">
    <property type="entry name" value="EF_Hand_1_Ca_BS"/>
</dbReference>
<sequence length="307" mass="32937">MNTGSLAGACLCALLLPATALAQSAPRPLLGGHGNNVQAFITQHDDDRDGRITAADFANFRRSRFDATDRNHDGTVDEDEYVSEFRERRQRALEQERSAQAAQGKTRFAALDADGNGQVSRAEFDAAGAQDWARGQAALKAAAKAGSGDTTAAFDRDGGRPGMPDSGSAEGFLALYDENGDGKVGEAEYADLRKAQFAGADGDRNGALSLDEYRVEFEDRLNRRLNRRLTALELADDRQVHVRFTVLDTDKNKRMNFAEYQASGLRTFARVDRNHDGVVDASDAALPPPAPAPATAPAPAATPARAD</sequence>
<feature type="signal peptide" evidence="4">
    <location>
        <begin position="1"/>
        <end position="22"/>
    </location>
</feature>
<dbReference type="RefSeq" id="WP_168957462.1">
    <property type="nucleotide sequence ID" value="NZ_JAJTZZ010000003.1"/>
</dbReference>
<protein>
    <submittedName>
        <fullName evidence="7">EF-hand domain-containing protein</fullName>
    </submittedName>
</protein>
<feature type="chain" id="PRO_5042750973" evidence="4">
    <location>
        <begin position="23"/>
        <end position="307"/>
    </location>
</feature>